<dbReference type="Pfam" id="PF00849">
    <property type="entry name" value="PseudoU_synth_2"/>
    <property type="match status" value="1"/>
</dbReference>
<dbReference type="CDD" id="cd02869">
    <property type="entry name" value="PseudoU_synth_RluA_like"/>
    <property type="match status" value="1"/>
</dbReference>
<feature type="domain" description="Pseudouridine synthase RsuA/RluA-like" evidence="1">
    <location>
        <begin position="128"/>
        <end position="299"/>
    </location>
</feature>
<evidence type="ECO:0000313" key="2">
    <source>
        <dbReference type="EMBL" id="KAK1275069.1"/>
    </source>
</evidence>
<dbReference type="InterPro" id="IPR050188">
    <property type="entry name" value="RluA_PseudoU_synthase"/>
</dbReference>
<dbReference type="PANTHER" id="PTHR21600">
    <property type="entry name" value="MITOCHONDRIAL RNA PSEUDOURIDINE SYNTHASE"/>
    <property type="match status" value="1"/>
</dbReference>
<dbReference type="EMBL" id="JAUJYN010000003">
    <property type="protein sequence ID" value="KAK1275069.1"/>
    <property type="molecule type" value="Genomic_DNA"/>
</dbReference>
<evidence type="ECO:0000313" key="3">
    <source>
        <dbReference type="Proteomes" id="UP001179952"/>
    </source>
</evidence>
<dbReference type="AlphaFoldDB" id="A0AAV9BEB7"/>
<dbReference type="InterPro" id="IPR006145">
    <property type="entry name" value="PsdUridine_synth_RsuA/RluA"/>
</dbReference>
<proteinExistence type="predicted"/>
<sequence length="417" mass="46876">MLSLRRRFPPLNPLIAFTRRLSRVSPPRPTQVIRITNNIAHLGEPKEGPKPKQLLSLPAFPNDPKSLPGLPSRVTALRWVKHYFADVPPFVVHNHFHKGLVRVDCLSPDGLLEGMQSRMQFLKKDSAILVLNKPPRMPSKGNLPVHNSMDALAAAALSFGREEGPKLVHRVDTESSGLLLMGRSSESTARLHWLFTNKDLGKSSSKIWNDACEATEQKYWAMVMGSPPKKQGVISAPLSKVFLNDGKMERIILAHPSGIEGSQEAVTEYRVLGPTIRGCTWLELRPLTGRKHQMRVHCAEALGTPIVGDYKYGWYMQRKWNEMPKIDYEPTTGLPYKMRRPEGLSVQKGSVLSKVPLLHLHCREMVIPNIAKFIGESGIESDEHQLKMDPRPDVLRLVAAMPNHMQITWNIMSSCLV</sequence>
<dbReference type="GO" id="GO:0000455">
    <property type="term" value="P:enzyme-directed rRNA pseudouridine synthesis"/>
    <property type="evidence" value="ECO:0007669"/>
    <property type="project" value="TreeGrafter"/>
</dbReference>
<dbReference type="PANTHER" id="PTHR21600:SF53">
    <property type="entry name" value="RNA PSEUDOURIDINE SYNTHASE 3, MITOCHONDRIAL"/>
    <property type="match status" value="1"/>
</dbReference>
<accession>A0AAV9BEB7</accession>
<dbReference type="Proteomes" id="UP001179952">
    <property type="component" value="Unassembled WGS sequence"/>
</dbReference>
<dbReference type="SUPFAM" id="SSF55120">
    <property type="entry name" value="Pseudouridine synthase"/>
    <property type="match status" value="1"/>
</dbReference>
<gene>
    <name evidence="2" type="ORF">QJS04_geneDACA004128</name>
</gene>
<name>A0AAV9BEB7_ACOGR</name>
<evidence type="ECO:0000259" key="1">
    <source>
        <dbReference type="Pfam" id="PF00849"/>
    </source>
</evidence>
<dbReference type="InterPro" id="IPR020103">
    <property type="entry name" value="PsdUridine_synth_cat_dom_sf"/>
</dbReference>
<dbReference type="Gene3D" id="3.30.2350.10">
    <property type="entry name" value="Pseudouridine synthase"/>
    <property type="match status" value="1"/>
</dbReference>
<reference evidence="2" key="1">
    <citation type="journal article" date="2023" name="Nat. Commun.">
        <title>Diploid and tetraploid genomes of Acorus and the evolution of monocots.</title>
        <authorList>
            <person name="Ma L."/>
            <person name="Liu K.W."/>
            <person name="Li Z."/>
            <person name="Hsiao Y.Y."/>
            <person name="Qi Y."/>
            <person name="Fu T."/>
            <person name="Tang G.D."/>
            <person name="Zhang D."/>
            <person name="Sun W.H."/>
            <person name="Liu D.K."/>
            <person name="Li Y."/>
            <person name="Chen G.Z."/>
            <person name="Liu X.D."/>
            <person name="Liao X.Y."/>
            <person name="Jiang Y.T."/>
            <person name="Yu X."/>
            <person name="Hao Y."/>
            <person name="Huang J."/>
            <person name="Zhao X.W."/>
            <person name="Ke S."/>
            <person name="Chen Y.Y."/>
            <person name="Wu W.L."/>
            <person name="Hsu J.L."/>
            <person name="Lin Y.F."/>
            <person name="Huang M.D."/>
            <person name="Li C.Y."/>
            <person name="Huang L."/>
            <person name="Wang Z.W."/>
            <person name="Zhao X."/>
            <person name="Zhong W.Y."/>
            <person name="Peng D.H."/>
            <person name="Ahmad S."/>
            <person name="Lan S."/>
            <person name="Zhang J.S."/>
            <person name="Tsai W.C."/>
            <person name="Van de Peer Y."/>
            <person name="Liu Z.J."/>
        </authorList>
    </citation>
    <scope>NUCLEOTIDE SEQUENCE</scope>
    <source>
        <strain evidence="2">SCP</strain>
    </source>
</reference>
<comment type="caution">
    <text evidence="2">The sequence shown here is derived from an EMBL/GenBank/DDBJ whole genome shotgun (WGS) entry which is preliminary data.</text>
</comment>
<reference evidence="2" key="2">
    <citation type="submission" date="2023-06" db="EMBL/GenBank/DDBJ databases">
        <authorList>
            <person name="Ma L."/>
            <person name="Liu K.-W."/>
            <person name="Li Z."/>
            <person name="Hsiao Y.-Y."/>
            <person name="Qi Y."/>
            <person name="Fu T."/>
            <person name="Tang G."/>
            <person name="Zhang D."/>
            <person name="Sun W.-H."/>
            <person name="Liu D.-K."/>
            <person name="Li Y."/>
            <person name="Chen G.-Z."/>
            <person name="Liu X.-D."/>
            <person name="Liao X.-Y."/>
            <person name="Jiang Y.-T."/>
            <person name="Yu X."/>
            <person name="Hao Y."/>
            <person name="Huang J."/>
            <person name="Zhao X.-W."/>
            <person name="Ke S."/>
            <person name="Chen Y.-Y."/>
            <person name="Wu W.-L."/>
            <person name="Hsu J.-L."/>
            <person name="Lin Y.-F."/>
            <person name="Huang M.-D."/>
            <person name="Li C.-Y."/>
            <person name="Huang L."/>
            <person name="Wang Z.-W."/>
            <person name="Zhao X."/>
            <person name="Zhong W.-Y."/>
            <person name="Peng D.-H."/>
            <person name="Ahmad S."/>
            <person name="Lan S."/>
            <person name="Zhang J.-S."/>
            <person name="Tsai W.-C."/>
            <person name="Van De Peer Y."/>
            <person name="Liu Z.-J."/>
        </authorList>
    </citation>
    <scope>NUCLEOTIDE SEQUENCE</scope>
    <source>
        <strain evidence="2">SCP</strain>
        <tissue evidence="2">Leaves</tissue>
    </source>
</reference>
<dbReference type="GO" id="GO:0003723">
    <property type="term" value="F:RNA binding"/>
    <property type="evidence" value="ECO:0007669"/>
    <property type="project" value="InterPro"/>
</dbReference>
<organism evidence="2 3">
    <name type="scientific">Acorus gramineus</name>
    <name type="common">Dwarf sweet flag</name>
    <dbReference type="NCBI Taxonomy" id="55184"/>
    <lineage>
        <taxon>Eukaryota</taxon>
        <taxon>Viridiplantae</taxon>
        <taxon>Streptophyta</taxon>
        <taxon>Embryophyta</taxon>
        <taxon>Tracheophyta</taxon>
        <taxon>Spermatophyta</taxon>
        <taxon>Magnoliopsida</taxon>
        <taxon>Liliopsida</taxon>
        <taxon>Acoraceae</taxon>
        <taxon>Acorus</taxon>
    </lineage>
</organism>
<protein>
    <recommendedName>
        <fullName evidence="1">Pseudouridine synthase RsuA/RluA-like domain-containing protein</fullName>
    </recommendedName>
</protein>
<dbReference type="GO" id="GO:0009982">
    <property type="term" value="F:pseudouridine synthase activity"/>
    <property type="evidence" value="ECO:0007669"/>
    <property type="project" value="InterPro"/>
</dbReference>
<keyword evidence="3" id="KW-1185">Reference proteome</keyword>